<dbReference type="GO" id="GO:0003676">
    <property type="term" value="F:nucleic acid binding"/>
    <property type="evidence" value="ECO:0007669"/>
    <property type="project" value="InterPro"/>
</dbReference>
<gene>
    <name evidence="5" type="ORF">M6B38_370585</name>
</gene>
<reference evidence="5" key="2">
    <citation type="submission" date="2023-04" db="EMBL/GenBank/DDBJ databases">
        <authorList>
            <person name="Bruccoleri R.E."/>
            <person name="Oakeley E.J."/>
            <person name="Faust A.-M."/>
            <person name="Dessus-Babus S."/>
            <person name="Altorfer M."/>
            <person name="Burckhardt D."/>
            <person name="Oertli M."/>
            <person name="Naumann U."/>
            <person name="Petersen F."/>
            <person name="Wong J."/>
        </authorList>
    </citation>
    <scope>NUCLEOTIDE SEQUENCE</scope>
    <source>
        <strain evidence="5">GSM-AAB239-AS_SAM_17_03QT</strain>
        <tissue evidence="5">Leaf</tissue>
    </source>
</reference>
<protein>
    <submittedName>
        <fullName evidence="5">Transcription termination factor MTERF8, chloroplastic-like isoform X2</fullName>
    </submittedName>
</protein>
<dbReference type="Proteomes" id="UP001140949">
    <property type="component" value="Unassembled WGS sequence"/>
</dbReference>
<dbReference type="EMBL" id="JANAVB010020600">
    <property type="protein sequence ID" value="KAJ6826754.1"/>
    <property type="molecule type" value="Genomic_DNA"/>
</dbReference>
<dbReference type="Pfam" id="PF02536">
    <property type="entry name" value="mTERF"/>
    <property type="match status" value="2"/>
</dbReference>
<evidence type="ECO:0000256" key="4">
    <source>
        <dbReference type="SAM" id="MobiDB-lite"/>
    </source>
</evidence>
<dbReference type="PANTHER" id="PTHR13068">
    <property type="entry name" value="CGI-12 PROTEIN-RELATED"/>
    <property type="match status" value="1"/>
</dbReference>
<keyword evidence="3" id="KW-0809">Transit peptide</keyword>
<evidence type="ECO:0000256" key="1">
    <source>
        <dbReference type="ARBA" id="ARBA00007692"/>
    </source>
</evidence>
<organism evidence="5 6">
    <name type="scientific">Iris pallida</name>
    <name type="common">Sweet iris</name>
    <dbReference type="NCBI Taxonomy" id="29817"/>
    <lineage>
        <taxon>Eukaryota</taxon>
        <taxon>Viridiplantae</taxon>
        <taxon>Streptophyta</taxon>
        <taxon>Embryophyta</taxon>
        <taxon>Tracheophyta</taxon>
        <taxon>Spermatophyta</taxon>
        <taxon>Magnoliopsida</taxon>
        <taxon>Liliopsida</taxon>
        <taxon>Asparagales</taxon>
        <taxon>Iridaceae</taxon>
        <taxon>Iridoideae</taxon>
        <taxon>Irideae</taxon>
        <taxon>Iris</taxon>
    </lineage>
</organism>
<dbReference type="InterPro" id="IPR038538">
    <property type="entry name" value="MTERF_sf"/>
</dbReference>
<dbReference type="SMART" id="SM00733">
    <property type="entry name" value="Mterf"/>
    <property type="match status" value="5"/>
</dbReference>
<keyword evidence="6" id="KW-1185">Reference proteome</keyword>
<evidence type="ECO:0000313" key="6">
    <source>
        <dbReference type="Proteomes" id="UP001140949"/>
    </source>
</evidence>
<dbReference type="InterPro" id="IPR003690">
    <property type="entry name" value="MTERF"/>
</dbReference>
<dbReference type="GO" id="GO:0006353">
    <property type="term" value="P:DNA-templated transcription termination"/>
    <property type="evidence" value="ECO:0007669"/>
    <property type="project" value="UniProtKB-KW"/>
</dbReference>
<comment type="caution">
    <text evidence="5">The sequence shown here is derived from an EMBL/GenBank/DDBJ whole genome shotgun (WGS) entry which is preliminary data.</text>
</comment>
<name>A0AAX6GDF9_IRIPA</name>
<keyword evidence="2" id="KW-0806">Transcription termination</keyword>
<reference evidence="5" key="1">
    <citation type="journal article" date="2023" name="GigaByte">
        <title>Genome assembly of the bearded iris, Iris pallida Lam.</title>
        <authorList>
            <person name="Bruccoleri R.E."/>
            <person name="Oakeley E.J."/>
            <person name="Faust A.M.E."/>
            <person name="Altorfer M."/>
            <person name="Dessus-Babus S."/>
            <person name="Burckhardt D."/>
            <person name="Oertli M."/>
            <person name="Naumann U."/>
            <person name="Petersen F."/>
            <person name="Wong J."/>
        </authorList>
    </citation>
    <scope>NUCLEOTIDE SEQUENCE</scope>
    <source>
        <strain evidence="5">GSM-AAB239-AS_SAM_17_03QT</strain>
    </source>
</reference>
<dbReference type="PANTHER" id="PTHR13068:SF236">
    <property type="entry name" value="OS02G0749800 PROTEIN"/>
    <property type="match status" value="1"/>
</dbReference>
<keyword evidence="2" id="KW-0805">Transcription regulation</keyword>
<sequence>MFSKRYDTFSVHLDKMLCSFSSSSSSSSRSSRLIQSQTKMALFLRKKLPSLSFLTTTTKKCTTTLNKLPSHLSAPALPLHNPSPPPKPSSSSSNFMAEYLVTSFGFSTERAARASKRISHTASPSKPDSVRHFLKHHGFTDPQIATLITNYPPILFGNPDRTMEPNLRAIRDMGFDDPDLRRLVVCNPQALQGSSVVPRIEFWRAFLDGDMKRLLLVLTRSPGLLAHDVERGIAPKIALMRQYGLSRAGITTVVVRSKGFFRLSAASIESLLKRVEEFGFPRGSPMFALGLLSFYGIKSETLKAKMELYKSFGWSDEELVFAIQKFPFIVRLSEDNIRAKMTFLVQEAGCTLRYIAHHPPMIGYSLEKRLIPRYHVMQILKSNELLGAKPSFYTIVAFSEKNFLGRVILPHQDKFPRLLETYIAASAGKKSTLHT</sequence>
<comment type="similarity">
    <text evidence="1">Belongs to the mTERF family.</text>
</comment>
<dbReference type="Gene3D" id="1.25.70.10">
    <property type="entry name" value="Transcription termination factor 3, mitochondrial"/>
    <property type="match status" value="1"/>
</dbReference>
<dbReference type="FunFam" id="1.25.70.10:FF:000001">
    <property type="entry name" value="Mitochondrial transcription termination factor-like"/>
    <property type="match status" value="1"/>
</dbReference>
<keyword evidence="2" id="KW-0804">Transcription</keyword>
<dbReference type="AlphaFoldDB" id="A0AAX6GDF9"/>
<evidence type="ECO:0000256" key="3">
    <source>
        <dbReference type="ARBA" id="ARBA00022946"/>
    </source>
</evidence>
<evidence type="ECO:0000256" key="2">
    <source>
        <dbReference type="ARBA" id="ARBA00022472"/>
    </source>
</evidence>
<evidence type="ECO:0000313" key="5">
    <source>
        <dbReference type="EMBL" id="KAJ6826754.1"/>
    </source>
</evidence>
<accession>A0AAX6GDF9</accession>
<proteinExistence type="inferred from homology"/>
<feature type="region of interest" description="Disordered" evidence="4">
    <location>
        <begin position="73"/>
        <end position="92"/>
    </location>
</feature>